<evidence type="ECO:0000256" key="1">
    <source>
        <dbReference type="ARBA" id="ARBA00004141"/>
    </source>
</evidence>
<dbReference type="InterPro" id="IPR023395">
    <property type="entry name" value="MCP_dom_sf"/>
</dbReference>
<proteinExistence type="inferred from homology"/>
<evidence type="ECO:0000256" key="3">
    <source>
        <dbReference type="ARBA" id="ARBA00022448"/>
    </source>
</evidence>
<dbReference type="SUPFAM" id="SSF103506">
    <property type="entry name" value="Mitochondrial carrier"/>
    <property type="match status" value="1"/>
</dbReference>
<evidence type="ECO:0000256" key="2">
    <source>
        <dbReference type="ARBA" id="ARBA00006375"/>
    </source>
</evidence>
<name>A0A1E7F0C5_9STRA</name>
<evidence type="ECO:0000256" key="9">
    <source>
        <dbReference type="RuleBase" id="RU000488"/>
    </source>
</evidence>
<keyword evidence="6" id="KW-1133">Transmembrane helix</keyword>
<sequence>MSEQPQKANLIQSMALGGTSAVFAVNFTHPIETVKTRMQVSGLGISPTVTSTYANEGVGAFYKGLPFAWGREIFYTSIKLGAYAPVRDWLGAGKDAPFYMKFLAGAITGGVGSVVGNPFDVLKTLAQTNKDAAVPLSTMVSKMHAAQGIGGFYRGVEANILRACVLNATKMGVYDLTKGIVADKSGWDRKDIRTSFCSSFVAGFFMTCTVSPFDRIRTNLMNQPTDKKIYDGLVDCAVKTVKRDGVASLWRGFIPIWARFAPQATLQLLGLEYLYKTCGFATI</sequence>
<feature type="repeat" description="Solcar" evidence="8">
    <location>
        <begin position="190"/>
        <end position="277"/>
    </location>
</feature>
<keyword evidence="4 8" id="KW-0812">Transmembrane</keyword>
<comment type="subcellular location">
    <subcellularLocation>
        <location evidence="1">Membrane</location>
        <topology evidence="1">Multi-pass membrane protein</topology>
    </subcellularLocation>
</comment>
<comment type="similarity">
    <text evidence="2 9">Belongs to the mitochondrial carrier (TC 2.A.29) family.</text>
</comment>
<organism evidence="10 11">
    <name type="scientific">Fragilariopsis cylindrus CCMP1102</name>
    <dbReference type="NCBI Taxonomy" id="635003"/>
    <lineage>
        <taxon>Eukaryota</taxon>
        <taxon>Sar</taxon>
        <taxon>Stramenopiles</taxon>
        <taxon>Ochrophyta</taxon>
        <taxon>Bacillariophyta</taxon>
        <taxon>Bacillariophyceae</taxon>
        <taxon>Bacillariophycidae</taxon>
        <taxon>Bacillariales</taxon>
        <taxon>Bacillariaceae</taxon>
        <taxon>Fragilariopsis</taxon>
    </lineage>
</organism>
<dbReference type="EMBL" id="KV784367">
    <property type="protein sequence ID" value="OEU11524.1"/>
    <property type="molecule type" value="Genomic_DNA"/>
</dbReference>
<evidence type="ECO:0000256" key="8">
    <source>
        <dbReference type="PROSITE-ProRule" id="PRU00282"/>
    </source>
</evidence>
<dbReference type="GO" id="GO:0016020">
    <property type="term" value="C:membrane"/>
    <property type="evidence" value="ECO:0007669"/>
    <property type="project" value="UniProtKB-SubCell"/>
</dbReference>
<feature type="repeat" description="Solcar" evidence="8">
    <location>
        <begin position="96"/>
        <end position="180"/>
    </location>
</feature>
<reference evidence="10 11" key="1">
    <citation type="submission" date="2016-09" db="EMBL/GenBank/DDBJ databases">
        <title>Extensive genetic diversity and differential bi-allelic expression allows diatom success in the polar Southern Ocean.</title>
        <authorList>
            <consortium name="DOE Joint Genome Institute"/>
            <person name="Mock T."/>
            <person name="Otillar R.P."/>
            <person name="Strauss J."/>
            <person name="Dupont C."/>
            <person name="Frickenhaus S."/>
            <person name="Maumus F."/>
            <person name="Mcmullan M."/>
            <person name="Sanges R."/>
            <person name="Schmutz J."/>
            <person name="Toseland A."/>
            <person name="Valas R."/>
            <person name="Veluchamy A."/>
            <person name="Ward B.J."/>
            <person name="Allen A."/>
            <person name="Barry K."/>
            <person name="Falciatore A."/>
            <person name="Ferrante M."/>
            <person name="Fortunato A.E."/>
            <person name="Gloeckner G."/>
            <person name="Gruber A."/>
            <person name="Hipkin R."/>
            <person name="Janech M."/>
            <person name="Kroth P."/>
            <person name="Leese F."/>
            <person name="Lindquist E."/>
            <person name="Lyon B.R."/>
            <person name="Martin J."/>
            <person name="Mayer C."/>
            <person name="Parker M."/>
            <person name="Quesneville H."/>
            <person name="Raymond J."/>
            <person name="Uhlig C."/>
            <person name="Valentin K.U."/>
            <person name="Worden A.Z."/>
            <person name="Armbrust E.V."/>
            <person name="Bowler C."/>
            <person name="Green B."/>
            <person name="Moulton V."/>
            <person name="Van Oosterhout C."/>
            <person name="Grigoriev I."/>
        </authorList>
    </citation>
    <scope>NUCLEOTIDE SEQUENCE [LARGE SCALE GENOMIC DNA]</scope>
    <source>
        <strain evidence="10 11">CCMP1102</strain>
    </source>
</reference>
<dbReference type="PROSITE" id="PS50920">
    <property type="entry name" value="SOLCAR"/>
    <property type="match status" value="3"/>
</dbReference>
<evidence type="ECO:0000256" key="4">
    <source>
        <dbReference type="ARBA" id="ARBA00022692"/>
    </source>
</evidence>
<keyword evidence="7 8" id="KW-0472">Membrane</keyword>
<keyword evidence="5" id="KW-0677">Repeat</keyword>
<dbReference type="Proteomes" id="UP000095751">
    <property type="component" value="Unassembled WGS sequence"/>
</dbReference>
<dbReference type="AlphaFoldDB" id="A0A1E7F0C5"/>
<dbReference type="Pfam" id="PF00153">
    <property type="entry name" value="Mito_carr"/>
    <property type="match status" value="3"/>
</dbReference>
<keyword evidence="3 9" id="KW-0813">Transport</keyword>
<dbReference type="PANTHER" id="PTHR45618">
    <property type="entry name" value="MITOCHONDRIAL DICARBOXYLATE CARRIER-RELATED"/>
    <property type="match status" value="1"/>
</dbReference>
<evidence type="ECO:0000256" key="6">
    <source>
        <dbReference type="ARBA" id="ARBA00022989"/>
    </source>
</evidence>
<gene>
    <name evidence="10" type="ORF">FRACYDRAFT_245579</name>
</gene>
<evidence type="ECO:0000313" key="11">
    <source>
        <dbReference type="Proteomes" id="UP000095751"/>
    </source>
</evidence>
<feature type="repeat" description="Solcar" evidence="8">
    <location>
        <begin position="8"/>
        <end position="89"/>
    </location>
</feature>
<keyword evidence="11" id="KW-1185">Reference proteome</keyword>
<dbReference type="OrthoDB" id="756301at2759"/>
<accession>A0A1E7F0C5</accession>
<dbReference type="KEGG" id="fcy:FRACYDRAFT_245579"/>
<evidence type="ECO:0000313" key="10">
    <source>
        <dbReference type="EMBL" id="OEU11524.1"/>
    </source>
</evidence>
<dbReference type="InParanoid" id="A0A1E7F0C5"/>
<dbReference type="Gene3D" id="1.50.40.10">
    <property type="entry name" value="Mitochondrial carrier domain"/>
    <property type="match status" value="1"/>
</dbReference>
<dbReference type="InterPro" id="IPR050391">
    <property type="entry name" value="Mito_Metabolite_Transporter"/>
</dbReference>
<evidence type="ECO:0000256" key="7">
    <source>
        <dbReference type="ARBA" id="ARBA00023136"/>
    </source>
</evidence>
<dbReference type="InterPro" id="IPR018108">
    <property type="entry name" value="MCP_transmembrane"/>
</dbReference>
<evidence type="ECO:0000256" key="5">
    <source>
        <dbReference type="ARBA" id="ARBA00022737"/>
    </source>
</evidence>
<protein>
    <submittedName>
        <fullName evidence="10">Mitochondrial carrier</fullName>
    </submittedName>
</protein>